<proteinExistence type="predicted"/>
<dbReference type="RefSeq" id="WP_132121656.1">
    <property type="nucleotide sequence ID" value="NZ_SMJU01000018.1"/>
</dbReference>
<dbReference type="SUPFAM" id="SSF47413">
    <property type="entry name" value="lambda repressor-like DNA-binding domains"/>
    <property type="match status" value="1"/>
</dbReference>
<dbReference type="InterPro" id="IPR010982">
    <property type="entry name" value="Lambda_DNA-bd_dom_sf"/>
</dbReference>
<protein>
    <submittedName>
        <fullName evidence="3">XRE family transcriptional regulator</fullName>
    </submittedName>
</protein>
<feature type="domain" description="HTH cro/C1-type" evidence="2">
    <location>
        <begin position="23"/>
        <end position="64"/>
    </location>
</feature>
<dbReference type="Pfam" id="PF01381">
    <property type="entry name" value="HTH_3"/>
    <property type="match status" value="1"/>
</dbReference>
<dbReference type="Proteomes" id="UP000295706">
    <property type="component" value="Unassembled WGS sequence"/>
</dbReference>
<dbReference type="OrthoDB" id="839492at2"/>
<dbReference type="CDD" id="cd00093">
    <property type="entry name" value="HTH_XRE"/>
    <property type="match status" value="1"/>
</dbReference>
<dbReference type="GO" id="GO:0003677">
    <property type="term" value="F:DNA binding"/>
    <property type="evidence" value="ECO:0007669"/>
    <property type="project" value="InterPro"/>
</dbReference>
<name>A0A4R4JZ74_9BACT</name>
<dbReference type="EMBL" id="SMJU01000018">
    <property type="protein sequence ID" value="TDB60063.1"/>
    <property type="molecule type" value="Genomic_DNA"/>
</dbReference>
<dbReference type="InterPro" id="IPR001387">
    <property type="entry name" value="Cro/C1-type_HTH"/>
</dbReference>
<dbReference type="Gene3D" id="1.10.260.40">
    <property type="entry name" value="lambda repressor-like DNA-binding domains"/>
    <property type="match status" value="1"/>
</dbReference>
<keyword evidence="1" id="KW-0175">Coiled coil</keyword>
<evidence type="ECO:0000256" key="1">
    <source>
        <dbReference type="SAM" id="Coils"/>
    </source>
</evidence>
<dbReference type="AlphaFoldDB" id="A0A4R4JZ74"/>
<accession>A0A4R4JZ74</accession>
<evidence type="ECO:0000259" key="2">
    <source>
        <dbReference type="PROSITE" id="PS50943"/>
    </source>
</evidence>
<comment type="caution">
    <text evidence="3">The sequence shown here is derived from an EMBL/GenBank/DDBJ whole genome shotgun (WGS) entry which is preliminary data.</text>
</comment>
<reference evidence="3 4" key="1">
    <citation type="submission" date="2019-02" db="EMBL/GenBank/DDBJ databases">
        <title>Arundinibacter roseus gen. nov., sp. nov., a new member of the family Cytophagaceae.</title>
        <authorList>
            <person name="Szuroczki S."/>
            <person name="Khayer B."/>
            <person name="Sproer C."/>
            <person name="Toumi M."/>
            <person name="Szabo A."/>
            <person name="Felfoldi T."/>
            <person name="Schumann P."/>
            <person name="Toth E."/>
        </authorList>
    </citation>
    <scope>NUCLEOTIDE SEQUENCE [LARGE SCALE GENOMIC DNA]</scope>
    <source>
        <strain evidence="3 4">DMA-k-7a</strain>
    </source>
</reference>
<feature type="coiled-coil region" evidence="1">
    <location>
        <begin position="93"/>
        <end position="127"/>
    </location>
</feature>
<keyword evidence="4" id="KW-1185">Reference proteome</keyword>
<evidence type="ECO:0000313" key="3">
    <source>
        <dbReference type="EMBL" id="TDB60063.1"/>
    </source>
</evidence>
<evidence type="ECO:0000313" key="4">
    <source>
        <dbReference type="Proteomes" id="UP000295706"/>
    </source>
</evidence>
<sequence>MEKTVNHRINELISSLNKNHKTFAESIGKSPTVIYNTVNGRNKPSFDVLEAICEIYPQVNAGWLLKGEGEMFASSSKSNLIDQSPDNYLQDHIKRLEDNFSKLANQLEKKDEQLEKKDEQIEHLHEMLKIALGKSEGVSTEPVCDPKFSSKKGAKTPFFGTPSHKFGYTPCTLMVAGSF</sequence>
<organism evidence="3 4">
    <name type="scientific">Arundinibacter roseus</name>
    <dbReference type="NCBI Taxonomy" id="2070510"/>
    <lineage>
        <taxon>Bacteria</taxon>
        <taxon>Pseudomonadati</taxon>
        <taxon>Bacteroidota</taxon>
        <taxon>Cytophagia</taxon>
        <taxon>Cytophagales</taxon>
        <taxon>Spirosomataceae</taxon>
        <taxon>Arundinibacter</taxon>
    </lineage>
</organism>
<dbReference type="PROSITE" id="PS50943">
    <property type="entry name" value="HTH_CROC1"/>
    <property type="match status" value="1"/>
</dbReference>
<gene>
    <name evidence="3" type="ORF">EZE20_21570</name>
</gene>